<dbReference type="Pfam" id="PF01841">
    <property type="entry name" value="Transglut_core"/>
    <property type="match status" value="1"/>
</dbReference>
<feature type="transmembrane region" description="Helical" evidence="2">
    <location>
        <begin position="434"/>
        <end position="450"/>
    </location>
</feature>
<evidence type="ECO:0000259" key="3">
    <source>
        <dbReference type="SMART" id="SM00460"/>
    </source>
</evidence>
<accession>A0A229W0W0</accession>
<comment type="caution">
    <text evidence="4">The sequence shown here is derived from an EMBL/GenBank/DDBJ whole genome shotgun (WGS) entry which is preliminary data.</text>
</comment>
<dbReference type="InterPro" id="IPR021878">
    <property type="entry name" value="TgpA_N"/>
</dbReference>
<dbReference type="InterPro" id="IPR052901">
    <property type="entry name" value="Bact_TGase-like"/>
</dbReference>
<evidence type="ECO:0000313" key="5">
    <source>
        <dbReference type="Proteomes" id="UP000215433"/>
    </source>
</evidence>
<feature type="transmembrane region" description="Helical" evidence="2">
    <location>
        <begin position="49"/>
        <end position="73"/>
    </location>
</feature>
<feature type="transmembrane region" description="Helical" evidence="2">
    <location>
        <begin position="564"/>
        <end position="582"/>
    </location>
</feature>
<feature type="compositionally biased region" description="Polar residues" evidence="1">
    <location>
        <begin position="1186"/>
        <end position="1197"/>
    </location>
</feature>
<proteinExistence type="predicted"/>
<feature type="transmembrane region" description="Helical" evidence="2">
    <location>
        <begin position="1277"/>
        <end position="1300"/>
    </location>
</feature>
<reference evidence="4 5" key="1">
    <citation type="submission" date="2017-05" db="EMBL/GenBank/DDBJ databases">
        <title>Bifidobacterium vansinderenii sp. nov.</title>
        <authorList>
            <person name="Lugli G.A."/>
            <person name="Duranti S."/>
            <person name="Mangifesta M."/>
        </authorList>
    </citation>
    <scope>NUCLEOTIDE SEQUENCE [LARGE SCALE GENOMIC DNA]</scope>
    <source>
        <strain evidence="4 5">Tam10B</strain>
    </source>
</reference>
<protein>
    <submittedName>
        <fullName evidence="4">Transglutaminase-like superfamily</fullName>
    </submittedName>
</protein>
<dbReference type="SUPFAM" id="SSF54001">
    <property type="entry name" value="Cysteine proteinases"/>
    <property type="match status" value="1"/>
</dbReference>
<dbReference type="InterPro" id="IPR038765">
    <property type="entry name" value="Papain-like_cys_pep_sf"/>
</dbReference>
<feature type="region of interest" description="Disordered" evidence="1">
    <location>
        <begin position="332"/>
        <end position="358"/>
    </location>
</feature>
<feature type="region of interest" description="Disordered" evidence="1">
    <location>
        <begin position="1181"/>
        <end position="1253"/>
    </location>
</feature>
<dbReference type="Pfam" id="PF01882">
    <property type="entry name" value="DUF58"/>
    <property type="match status" value="1"/>
</dbReference>
<evidence type="ECO:0000256" key="2">
    <source>
        <dbReference type="SAM" id="Phobius"/>
    </source>
</evidence>
<dbReference type="SMART" id="SM00460">
    <property type="entry name" value="TGc"/>
    <property type="match status" value="1"/>
</dbReference>
<name>A0A229W0W0_9BIFI</name>
<dbReference type="PANTHER" id="PTHR42736:SF1">
    <property type="entry name" value="PROTEIN-GLUTAMINE GAMMA-GLUTAMYLTRANSFERASE"/>
    <property type="match status" value="1"/>
</dbReference>
<feature type="transmembrane region" description="Helical" evidence="2">
    <location>
        <begin position="407"/>
        <end position="428"/>
    </location>
</feature>
<feature type="transmembrane region" description="Helical" evidence="2">
    <location>
        <begin position="588"/>
        <end position="605"/>
    </location>
</feature>
<evidence type="ECO:0000256" key="1">
    <source>
        <dbReference type="SAM" id="MobiDB-lite"/>
    </source>
</evidence>
<keyword evidence="2" id="KW-1133">Transmembrane helix</keyword>
<evidence type="ECO:0000313" key="4">
    <source>
        <dbReference type="EMBL" id="OXN01514.1"/>
    </source>
</evidence>
<gene>
    <name evidence="4" type="ORF">Tam10B_0517</name>
</gene>
<feature type="region of interest" description="Disordered" evidence="1">
    <location>
        <begin position="1000"/>
        <end position="1025"/>
    </location>
</feature>
<feature type="transmembrane region" description="Helical" evidence="2">
    <location>
        <begin position="617"/>
        <end position="637"/>
    </location>
</feature>
<organism evidence="4 5">
    <name type="scientific">Bifidobacterium vansinderenii</name>
    <dbReference type="NCBI Taxonomy" id="1984871"/>
    <lineage>
        <taxon>Bacteria</taxon>
        <taxon>Bacillati</taxon>
        <taxon>Actinomycetota</taxon>
        <taxon>Actinomycetes</taxon>
        <taxon>Bifidobacteriales</taxon>
        <taxon>Bifidobacteriaceae</taxon>
        <taxon>Bifidobacterium</taxon>
    </lineage>
</organism>
<dbReference type="InterPro" id="IPR002881">
    <property type="entry name" value="DUF58"/>
</dbReference>
<dbReference type="Pfam" id="PF11992">
    <property type="entry name" value="TgpA_N"/>
    <property type="match status" value="1"/>
</dbReference>
<dbReference type="PANTHER" id="PTHR42736">
    <property type="entry name" value="PROTEIN-GLUTAMINE GAMMA-GLUTAMYLTRANSFERASE"/>
    <property type="match status" value="1"/>
</dbReference>
<feature type="transmembrane region" description="Helical" evidence="2">
    <location>
        <begin position="26"/>
        <end position="43"/>
    </location>
</feature>
<feature type="domain" description="Transglutaminase-like" evidence="3">
    <location>
        <begin position="1107"/>
        <end position="1178"/>
    </location>
</feature>
<dbReference type="InterPro" id="IPR002931">
    <property type="entry name" value="Transglutaminase-like"/>
</dbReference>
<sequence>MPVIPPVLRHRDAPYRHGMVRPTVRLIALLALAGVALFFALAIDSAALMGFAIAVPVLMAVSLALTISTWMLIPRRQLPSGKGAKAKQMAASWLIPRTVRIEYQWSQLDQHDRVIRRIRSAGGPPDRGLYRLDATAVTWFDAFGLWKIRRLIRERNDRDELRNPPDLSLADAAGTTPMVSRTGRSEETDSATVRRYESGDPWRMIAWRASAHRGTLMTREGSRDARSDTLIVIDTATRHNLDACLATALNRCVRLHAAGVHVAVTDGETVYSNADAIERFLTAAQPGDHDVTVEERARTVAETLNRLPGYVAVLMTPESDADIPTVVHTAVETSGDSQNLNESGNTASTTTASADENESARTLLAQSLRAVLPERRLRVERMTDERAAHADAHGDTRGDTREKAKASGAWIAQALAMPALLAIAVWQSSALFESGWWTWFAYAALLIVGLESAIPAKHRRTVVLRGAIVGMLAALAGVVLAVLRVRQYDLQSAAQAASASASESLPATEKTGLTHILHALKSGATEIYEQYVPAVVGGYADALLIVAVAAIAIVLRLLLAARPLCTVCAVLPIVITAVAYAWAGQELALPWIAICLALGGILLWATHDHRTRMRPPAPIIASVLVAAIAVGFTPMAVTAAQRVDISLGDGGGVFSNGTINPIIDLKRGVNQTGATTVFTYTAGKRLYFRLATLDDFNGDTWSFSQRLSDRGGFYSGQTGGQTSSEAGSNSYSTYSTNGGSGSFGGGFQYSSYSPYNRFGYDTPLDQYLDILGGTETGGLDGADWEVNAKVTIDTLNSRFLPVPSGSVDTNQVTSSGVWRRGGDSAFYSTSEATTPGMTYTATGTYISPIQSAKDFSTIDALNALKDKASEERTSQTLRIRIVDDDSQIVTDTDGNRIGRFTQAGLKLDDSVIDKYDLRGRSWLIGIPDIVSDEQESTDGMTAYRIRGYTIELNPSGWLIRLMSGMYGALGAGMENPDGEFAFLVPPLQTLLNDDGTVDDGSSVTQDTENGDITARNGTTGGNSNATGIIDEQIPNGYDELPSALPSQVTAIVDQAKRQGVPINGSGAESQIASMEYLVDYFTNNGFTYSLNAPDGSGRNNMQVIGDFLDRKTGYCAHYASALAVFGRAMGVKTRMVLGYAPGSGTSTDGSYAVASNQLHSWVEAYINGLGWIPFDVTPASGDDSGAATTGGQSSATQNAGNSASAQPSASSSSSASASQGPSDTPSASASSSATSDVKNDSRNDGDANDTAGGRQGILSVLSELSWSRFRDSRAVRALAVLALLALAYVIVTAGMWLRALRRRRRLQRIREAGPGMWLTAWREVTDTAWDWSVRWPSSSTEQDVANAITRWMGESATLTPESAGTGTSAGPAALSSYKTTSAVDAVALIARRAESAAYGNTESRDMRSSADTDPERLIAMLDDVRAAMARSWVEHARSLPPMVRVVRSASTRLIPRSLFRR</sequence>
<keyword evidence="2" id="KW-0472">Membrane</keyword>
<feature type="transmembrane region" description="Helical" evidence="2">
    <location>
        <begin position="539"/>
        <end position="559"/>
    </location>
</feature>
<keyword evidence="2" id="KW-0812">Transmembrane</keyword>
<feature type="region of interest" description="Disordered" evidence="1">
    <location>
        <begin position="160"/>
        <end position="190"/>
    </location>
</feature>
<feature type="compositionally biased region" description="Low complexity" evidence="1">
    <location>
        <begin position="1013"/>
        <end position="1025"/>
    </location>
</feature>
<keyword evidence="5" id="KW-1185">Reference proteome</keyword>
<feature type="compositionally biased region" description="Low complexity" evidence="1">
    <location>
        <begin position="1198"/>
        <end position="1236"/>
    </location>
</feature>
<dbReference type="EMBL" id="NEWD01000004">
    <property type="protein sequence ID" value="OXN01514.1"/>
    <property type="molecule type" value="Genomic_DNA"/>
</dbReference>
<feature type="compositionally biased region" description="Low complexity" evidence="1">
    <location>
        <begin position="341"/>
        <end position="354"/>
    </location>
</feature>
<feature type="transmembrane region" description="Helical" evidence="2">
    <location>
        <begin position="462"/>
        <end position="483"/>
    </location>
</feature>
<dbReference type="Proteomes" id="UP000215433">
    <property type="component" value="Unassembled WGS sequence"/>
</dbReference>
<dbReference type="Gene3D" id="3.10.620.30">
    <property type="match status" value="1"/>
</dbReference>